<comment type="caution">
    <text evidence="1">The sequence shown here is derived from an EMBL/GenBank/DDBJ whole genome shotgun (WGS) entry which is preliminary data.</text>
</comment>
<dbReference type="RefSeq" id="WP_221315779.1">
    <property type="nucleotide sequence ID" value="NZ_JACHIV010000001.1"/>
</dbReference>
<dbReference type="AlphaFoldDB" id="A0A840NAY2"/>
<reference evidence="1 2" key="1">
    <citation type="submission" date="2020-08" db="EMBL/GenBank/DDBJ databases">
        <title>Sequencing the genomes of 1000 actinobacteria strains.</title>
        <authorList>
            <person name="Klenk H.-P."/>
        </authorList>
    </citation>
    <scope>NUCLEOTIDE SEQUENCE [LARGE SCALE GENOMIC DNA]</scope>
    <source>
        <strain evidence="1 2">DSM 45582</strain>
    </source>
</reference>
<organism evidence="1 2">
    <name type="scientific">Saccharopolyspora gloriosae</name>
    <dbReference type="NCBI Taxonomy" id="455344"/>
    <lineage>
        <taxon>Bacteria</taxon>
        <taxon>Bacillati</taxon>
        <taxon>Actinomycetota</taxon>
        <taxon>Actinomycetes</taxon>
        <taxon>Pseudonocardiales</taxon>
        <taxon>Pseudonocardiaceae</taxon>
        <taxon>Saccharopolyspora</taxon>
    </lineage>
</organism>
<protein>
    <recommendedName>
        <fullName evidence="3">Acyl carrier protein</fullName>
    </recommendedName>
</protein>
<keyword evidence="2" id="KW-1185">Reference proteome</keyword>
<proteinExistence type="predicted"/>
<gene>
    <name evidence="1" type="ORF">BJ969_002208</name>
</gene>
<dbReference type="EMBL" id="JACHIV010000001">
    <property type="protein sequence ID" value="MBB5069120.1"/>
    <property type="molecule type" value="Genomic_DNA"/>
</dbReference>
<dbReference type="Proteomes" id="UP000580474">
    <property type="component" value="Unassembled WGS sequence"/>
</dbReference>
<accession>A0A840NAY2</accession>
<evidence type="ECO:0008006" key="3">
    <source>
        <dbReference type="Google" id="ProtNLM"/>
    </source>
</evidence>
<evidence type="ECO:0000313" key="2">
    <source>
        <dbReference type="Proteomes" id="UP000580474"/>
    </source>
</evidence>
<sequence>MTGAGRGDGADLSSEIQRAQAILGDLCFGSTARHPEDRIRDHLELDPAEITELELELRSRHRIDLDLWGVYDHTLSELAVLLARAASPESGGPQNLDR</sequence>
<name>A0A840NAY2_9PSEU</name>
<evidence type="ECO:0000313" key="1">
    <source>
        <dbReference type="EMBL" id="MBB5069120.1"/>
    </source>
</evidence>